<dbReference type="AlphaFoldDB" id="A0A6A5XBM9"/>
<feature type="coiled-coil region" evidence="1">
    <location>
        <begin position="326"/>
        <end position="360"/>
    </location>
</feature>
<evidence type="ECO:0000313" key="3">
    <source>
        <dbReference type="EMBL" id="KAF2010184.1"/>
    </source>
</evidence>
<dbReference type="GO" id="GO:0007076">
    <property type="term" value="P:mitotic chromosome condensation"/>
    <property type="evidence" value="ECO:0007669"/>
    <property type="project" value="TreeGrafter"/>
</dbReference>
<accession>A0A6A5XBM9</accession>
<dbReference type="PANTHER" id="PTHR43941:SF1">
    <property type="entry name" value="STRUCTURAL MAINTENANCE OF CHROMOSOMES PROTEIN 2"/>
    <property type="match status" value="1"/>
</dbReference>
<sequence length="410" mass="46633">MAKPTIDPPNGTRQAGTIPRPSRNVSPNKELLRRKAQITDLQTRLKNMQIKDKKQVEQIKRLETEVKATKDNSTERSSRASIRAKSAENADLKAEVVRLKKENKELTEIVKTTIPHLEIKTEQQTLQLRDLENENAELRDMVFDGEDMYEDLRKEHEDLKKELEQFKAKHPVHETNRLLQKAEEQYVHQLLVQNNALDSQLCDAVRECTFKDIQIINLTCDREALREELKAFTDEPIELPGDALKDNRSDSGSTIVSSAFDDDVSYDSDATIDVPMPDVESCDPPTVIITISPEHVKEKNPKLLNRLLDSIDSTSSIDIRGPVDLVAAIRENLEKKRSEVGDLVKEARRLEDALRESNSRPLCEDPSHVSIKDTITAFKTQLTMCKALIRQHEAKRGMSPLDPEVNLSTY</sequence>
<feature type="coiled-coil region" evidence="1">
    <location>
        <begin position="45"/>
        <end position="169"/>
    </location>
</feature>
<dbReference type="RefSeq" id="XP_033378523.1">
    <property type="nucleotide sequence ID" value="XM_033534224.1"/>
</dbReference>
<dbReference type="Proteomes" id="UP000799778">
    <property type="component" value="Unassembled WGS sequence"/>
</dbReference>
<dbReference type="GO" id="GO:0000793">
    <property type="term" value="C:condensed chromosome"/>
    <property type="evidence" value="ECO:0007669"/>
    <property type="project" value="TreeGrafter"/>
</dbReference>
<dbReference type="GO" id="GO:0000785">
    <property type="term" value="C:chromatin"/>
    <property type="evidence" value="ECO:0007669"/>
    <property type="project" value="TreeGrafter"/>
</dbReference>
<proteinExistence type="predicted"/>
<evidence type="ECO:0000256" key="2">
    <source>
        <dbReference type="SAM" id="MobiDB-lite"/>
    </source>
</evidence>
<evidence type="ECO:0000256" key="1">
    <source>
        <dbReference type="SAM" id="Coils"/>
    </source>
</evidence>
<dbReference type="PANTHER" id="PTHR43941">
    <property type="entry name" value="STRUCTURAL MAINTENANCE OF CHROMOSOMES PROTEIN 2"/>
    <property type="match status" value="1"/>
</dbReference>
<name>A0A6A5XBM9_9PLEO</name>
<dbReference type="GO" id="GO:0003682">
    <property type="term" value="F:chromatin binding"/>
    <property type="evidence" value="ECO:0007669"/>
    <property type="project" value="TreeGrafter"/>
</dbReference>
<gene>
    <name evidence="3" type="ORF">BU24DRAFT_496952</name>
</gene>
<keyword evidence="1" id="KW-0175">Coiled coil</keyword>
<feature type="region of interest" description="Disordered" evidence="2">
    <location>
        <begin position="1"/>
        <end position="30"/>
    </location>
</feature>
<dbReference type="EMBL" id="ML978077">
    <property type="protein sequence ID" value="KAF2010184.1"/>
    <property type="molecule type" value="Genomic_DNA"/>
</dbReference>
<dbReference type="GO" id="GO:0000796">
    <property type="term" value="C:condensin complex"/>
    <property type="evidence" value="ECO:0007669"/>
    <property type="project" value="TreeGrafter"/>
</dbReference>
<keyword evidence="4" id="KW-1185">Reference proteome</keyword>
<evidence type="ECO:0000313" key="4">
    <source>
        <dbReference type="Proteomes" id="UP000799778"/>
    </source>
</evidence>
<protein>
    <submittedName>
        <fullName evidence="3">Uncharacterized protein</fullName>
    </submittedName>
</protein>
<reference evidence="3" key="1">
    <citation type="journal article" date="2020" name="Stud. Mycol.">
        <title>101 Dothideomycetes genomes: a test case for predicting lifestyles and emergence of pathogens.</title>
        <authorList>
            <person name="Haridas S."/>
            <person name="Albert R."/>
            <person name="Binder M."/>
            <person name="Bloem J."/>
            <person name="Labutti K."/>
            <person name="Salamov A."/>
            <person name="Andreopoulos B."/>
            <person name="Baker S."/>
            <person name="Barry K."/>
            <person name="Bills G."/>
            <person name="Bluhm B."/>
            <person name="Cannon C."/>
            <person name="Castanera R."/>
            <person name="Culley D."/>
            <person name="Daum C."/>
            <person name="Ezra D."/>
            <person name="Gonzalez J."/>
            <person name="Henrissat B."/>
            <person name="Kuo A."/>
            <person name="Liang C."/>
            <person name="Lipzen A."/>
            <person name="Lutzoni F."/>
            <person name="Magnuson J."/>
            <person name="Mondo S."/>
            <person name="Nolan M."/>
            <person name="Ohm R."/>
            <person name="Pangilinan J."/>
            <person name="Park H.-J."/>
            <person name="Ramirez L."/>
            <person name="Alfaro M."/>
            <person name="Sun H."/>
            <person name="Tritt A."/>
            <person name="Yoshinaga Y."/>
            <person name="Zwiers L.-H."/>
            <person name="Turgeon B."/>
            <person name="Goodwin S."/>
            <person name="Spatafora J."/>
            <person name="Crous P."/>
            <person name="Grigoriev I."/>
        </authorList>
    </citation>
    <scope>NUCLEOTIDE SEQUENCE</scope>
    <source>
        <strain evidence="3">CBS 175.79</strain>
    </source>
</reference>
<organism evidence="3 4">
    <name type="scientific">Aaosphaeria arxii CBS 175.79</name>
    <dbReference type="NCBI Taxonomy" id="1450172"/>
    <lineage>
        <taxon>Eukaryota</taxon>
        <taxon>Fungi</taxon>
        <taxon>Dikarya</taxon>
        <taxon>Ascomycota</taxon>
        <taxon>Pezizomycotina</taxon>
        <taxon>Dothideomycetes</taxon>
        <taxon>Pleosporomycetidae</taxon>
        <taxon>Pleosporales</taxon>
        <taxon>Pleosporales incertae sedis</taxon>
        <taxon>Aaosphaeria</taxon>
    </lineage>
</organism>
<dbReference type="GeneID" id="54291621"/>